<evidence type="ECO:0000256" key="7">
    <source>
        <dbReference type="ARBA" id="ARBA00022989"/>
    </source>
</evidence>
<evidence type="ECO:0000256" key="6">
    <source>
        <dbReference type="ARBA" id="ARBA00022847"/>
    </source>
</evidence>
<evidence type="ECO:0000256" key="10">
    <source>
        <dbReference type="ARBA" id="ARBA00023136"/>
    </source>
</evidence>
<evidence type="ECO:0000256" key="4">
    <source>
        <dbReference type="ARBA" id="ARBA00022475"/>
    </source>
</evidence>
<dbReference type="InterPro" id="IPR038377">
    <property type="entry name" value="Na/Glc_symporter_sf"/>
</dbReference>
<keyword evidence="10 14" id="KW-0472">Membrane</keyword>
<evidence type="ECO:0000256" key="3">
    <source>
        <dbReference type="ARBA" id="ARBA00022448"/>
    </source>
</evidence>
<keyword evidence="11 14" id="KW-0739">Sodium transport</keyword>
<feature type="transmembrane region" description="Helical" evidence="14">
    <location>
        <begin position="54"/>
        <end position="83"/>
    </location>
</feature>
<evidence type="ECO:0000313" key="15">
    <source>
        <dbReference type="EMBL" id="OQK16611.1"/>
    </source>
</evidence>
<sequence>MIISFLCFMALFVAIGVSSFFKSQDTKKDYYLASGSISPGLVGLSAVATNNSGYMFIGIIGYTYATGLASIWLMLGWIAGDFLASTFVHSRLRVATEATGEVSYAGILSHWHGEKYKVLQRAIALISLFFLLAYASAQLVAGSKALHVLFDWPLWAGAVLGSIMVVLYCFAGGIRASIWTDAAQSVVMIFSMSLLLVTAISSLGGLSNALDQMSAIEGFMDWFPKDLALPGLAGGILFSISWMFAGLSVIGQPHVMVRFMALNDASKMRQARLWYYSWYFIFYSMATGIGLLSRIYLVDTGKFDAELALPTMALQLLSPAFVGLILAGIFAATMSTADSLILSCSAALTHDLLPHKIENTRLLKGATVAITMAALVWALLNSQSVFSLVIMAWSGLASAFAPLLIVLCLGKKPSQNRSLCAMFTGLGVALLWRYLGWHAVIYEGMIGIIAGLSVFYIPVIFKKEGILMQLKIQVMNLVSTK</sequence>
<feature type="transmembrane region" description="Helical" evidence="14">
    <location>
        <begin position="152"/>
        <end position="174"/>
    </location>
</feature>
<keyword evidence="5 14" id="KW-0812">Transmembrane</keyword>
<keyword evidence="6 14" id="KW-0769">Symport</keyword>
<organism evidence="15 16">
    <name type="scientific">Methyloprofundus sedimenti</name>
    <dbReference type="NCBI Taxonomy" id="1420851"/>
    <lineage>
        <taxon>Bacteria</taxon>
        <taxon>Pseudomonadati</taxon>
        <taxon>Pseudomonadota</taxon>
        <taxon>Gammaproteobacteria</taxon>
        <taxon>Methylococcales</taxon>
        <taxon>Methylococcaceae</taxon>
        <taxon>Methyloprofundus</taxon>
    </lineage>
</organism>
<evidence type="ECO:0000256" key="1">
    <source>
        <dbReference type="ARBA" id="ARBA00004651"/>
    </source>
</evidence>
<comment type="caution">
    <text evidence="15">The sequence shown here is derived from an EMBL/GenBank/DDBJ whole genome shotgun (WGS) entry which is preliminary data.</text>
</comment>
<dbReference type="OrthoDB" id="9789704at2"/>
<dbReference type="InterPro" id="IPR050277">
    <property type="entry name" value="Sodium:Solute_Symporter"/>
</dbReference>
<evidence type="ECO:0000256" key="14">
    <source>
        <dbReference type="RuleBase" id="RU366012"/>
    </source>
</evidence>
<dbReference type="GO" id="GO:0005298">
    <property type="term" value="F:proline:sodium symporter activity"/>
    <property type="evidence" value="ECO:0007669"/>
    <property type="project" value="UniProtKB-UniRule"/>
</dbReference>
<dbReference type="InterPro" id="IPR011851">
    <property type="entry name" value="Na/Pro_symporter"/>
</dbReference>
<feature type="transmembrane region" description="Helical" evidence="14">
    <location>
        <begin position="441"/>
        <end position="461"/>
    </location>
</feature>
<accession>A0A1V8M4X7</accession>
<name>A0A1V8M4X7_9GAMM</name>
<keyword evidence="9 14" id="KW-0406">Ion transport</keyword>
<dbReference type="PROSITE" id="PS50283">
    <property type="entry name" value="NA_SOLUT_SYMP_3"/>
    <property type="match status" value="1"/>
</dbReference>
<keyword evidence="7 14" id="KW-1133">Transmembrane helix</keyword>
<comment type="catalytic activity">
    <reaction evidence="12">
        <text>L-proline(in) + Na(+)(in) = L-proline(out) + Na(+)(out)</text>
        <dbReference type="Rhea" id="RHEA:28967"/>
        <dbReference type="ChEBI" id="CHEBI:29101"/>
        <dbReference type="ChEBI" id="CHEBI:60039"/>
    </reaction>
</comment>
<evidence type="ECO:0000256" key="12">
    <source>
        <dbReference type="ARBA" id="ARBA00033708"/>
    </source>
</evidence>
<evidence type="ECO:0000256" key="5">
    <source>
        <dbReference type="ARBA" id="ARBA00022692"/>
    </source>
</evidence>
<feature type="transmembrane region" description="Helical" evidence="14">
    <location>
        <begin position="419"/>
        <end position="435"/>
    </location>
</feature>
<dbReference type="STRING" id="1420851.AU255_01520"/>
<keyword evidence="3 14" id="KW-0813">Transport</keyword>
<proteinExistence type="inferred from homology"/>
<evidence type="ECO:0000256" key="13">
    <source>
        <dbReference type="RuleBase" id="RU362091"/>
    </source>
</evidence>
<reference evidence="15 16" key="1">
    <citation type="submission" date="2015-12" db="EMBL/GenBank/DDBJ databases">
        <authorList>
            <person name="Shamseldin A."/>
            <person name="Moawad H."/>
            <person name="Abd El-Rahim W.M."/>
            <person name="Sadowsky M.J."/>
        </authorList>
    </citation>
    <scope>NUCLEOTIDE SEQUENCE [LARGE SCALE GENOMIC DNA]</scope>
    <source>
        <strain evidence="15 16">WF1</strain>
    </source>
</reference>
<evidence type="ECO:0000313" key="16">
    <source>
        <dbReference type="Proteomes" id="UP000191980"/>
    </source>
</evidence>
<feature type="transmembrane region" description="Helical" evidence="14">
    <location>
        <begin position="316"/>
        <end position="341"/>
    </location>
</feature>
<comment type="function">
    <text evidence="14">Catalyzes the sodium-dependent uptake of extracellular L-proline.</text>
</comment>
<keyword evidence="14" id="KW-0029">Amino-acid transport</keyword>
<dbReference type="InterPro" id="IPR001734">
    <property type="entry name" value="Na/solute_symporter"/>
</dbReference>
<evidence type="ECO:0000256" key="11">
    <source>
        <dbReference type="ARBA" id="ARBA00023201"/>
    </source>
</evidence>
<feature type="transmembrane region" description="Helical" evidence="14">
    <location>
        <begin position="122"/>
        <end position="140"/>
    </location>
</feature>
<gene>
    <name evidence="15" type="ORF">AU255_01520</name>
</gene>
<feature type="transmembrane region" description="Helical" evidence="14">
    <location>
        <begin position="227"/>
        <end position="252"/>
    </location>
</feature>
<dbReference type="GO" id="GO:0005886">
    <property type="term" value="C:plasma membrane"/>
    <property type="evidence" value="ECO:0007669"/>
    <property type="project" value="UniProtKB-SubCell"/>
</dbReference>
<dbReference type="EMBL" id="LPUF01000001">
    <property type="protein sequence ID" value="OQK16611.1"/>
    <property type="molecule type" value="Genomic_DNA"/>
</dbReference>
<dbReference type="PANTHER" id="PTHR48086">
    <property type="entry name" value="SODIUM/PROLINE SYMPORTER-RELATED"/>
    <property type="match status" value="1"/>
</dbReference>
<evidence type="ECO:0000256" key="9">
    <source>
        <dbReference type="ARBA" id="ARBA00023065"/>
    </source>
</evidence>
<dbReference type="GO" id="GO:0015824">
    <property type="term" value="P:proline transport"/>
    <property type="evidence" value="ECO:0007669"/>
    <property type="project" value="UniProtKB-UniRule"/>
</dbReference>
<protein>
    <recommendedName>
        <fullName evidence="14">Sodium/proline symporter</fullName>
    </recommendedName>
    <alternativeName>
        <fullName evidence="14">Proline permease</fullName>
    </alternativeName>
</protein>
<comment type="subcellular location">
    <subcellularLocation>
        <location evidence="14">Cell inner membrane</location>
        <topology evidence="14">Multi-pass membrane protein</topology>
    </subcellularLocation>
    <subcellularLocation>
        <location evidence="1">Cell membrane</location>
        <topology evidence="1">Multi-pass membrane protein</topology>
    </subcellularLocation>
</comment>
<dbReference type="PANTHER" id="PTHR48086:SF3">
    <property type="entry name" value="SODIUM_PROLINE SYMPORTER"/>
    <property type="match status" value="1"/>
</dbReference>
<keyword evidence="8 14" id="KW-0915">Sodium</keyword>
<evidence type="ECO:0000256" key="8">
    <source>
        <dbReference type="ARBA" id="ARBA00023053"/>
    </source>
</evidence>
<dbReference type="Pfam" id="PF00474">
    <property type="entry name" value="SSF"/>
    <property type="match status" value="1"/>
</dbReference>
<feature type="transmembrane region" description="Helical" evidence="14">
    <location>
        <begin position="273"/>
        <end position="296"/>
    </location>
</feature>
<keyword evidence="4" id="KW-1003">Cell membrane</keyword>
<dbReference type="Proteomes" id="UP000191980">
    <property type="component" value="Unassembled WGS sequence"/>
</dbReference>
<feature type="transmembrane region" description="Helical" evidence="14">
    <location>
        <begin position="362"/>
        <end position="380"/>
    </location>
</feature>
<dbReference type="AlphaFoldDB" id="A0A1V8M4X7"/>
<feature type="transmembrane region" description="Helical" evidence="14">
    <location>
        <begin position="186"/>
        <end position="207"/>
    </location>
</feature>
<comment type="caution">
    <text evidence="14">Lacks conserved residue(s) required for the propagation of feature annotation.</text>
</comment>
<comment type="similarity">
    <text evidence="2 13">Belongs to the sodium:solute symporter (SSF) (TC 2.A.21) family.</text>
</comment>
<dbReference type="GO" id="GO:0031402">
    <property type="term" value="F:sodium ion binding"/>
    <property type="evidence" value="ECO:0007669"/>
    <property type="project" value="UniProtKB-UniRule"/>
</dbReference>
<keyword evidence="16" id="KW-1185">Reference proteome</keyword>
<dbReference type="CDD" id="cd11475">
    <property type="entry name" value="SLC5sbd_PutP"/>
    <property type="match status" value="1"/>
</dbReference>
<keyword evidence="14" id="KW-0997">Cell inner membrane</keyword>
<evidence type="ECO:0000256" key="2">
    <source>
        <dbReference type="ARBA" id="ARBA00006434"/>
    </source>
</evidence>
<feature type="transmembrane region" description="Helical" evidence="14">
    <location>
        <begin position="386"/>
        <end position="407"/>
    </location>
</feature>
<dbReference type="RefSeq" id="WP_080521236.1">
    <property type="nucleotide sequence ID" value="NZ_LPUF01000001.1"/>
</dbReference>
<dbReference type="Gene3D" id="1.20.1730.10">
    <property type="entry name" value="Sodium/glucose cotransporter"/>
    <property type="match status" value="1"/>
</dbReference>